<name>A0A109MUB1_9BACI</name>
<dbReference type="Gene3D" id="3.40.50.150">
    <property type="entry name" value="Vaccinia Virus protein VP39"/>
    <property type="match status" value="1"/>
</dbReference>
<comment type="caution">
    <text evidence="6">The sequence shown here is derived from an EMBL/GenBank/DDBJ whole genome shotgun (WGS) entry which is preliminary data.</text>
</comment>
<evidence type="ECO:0000256" key="3">
    <source>
        <dbReference type="ARBA" id="ARBA00022691"/>
    </source>
</evidence>
<feature type="domain" description="Methyltransferase" evidence="5">
    <location>
        <begin position="49"/>
        <end position="139"/>
    </location>
</feature>
<dbReference type="InterPro" id="IPR023553">
    <property type="entry name" value="Uncharacterised_MeTfrase_YrrT"/>
</dbReference>
<dbReference type="CDD" id="cd02440">
    <property type="entry name" value="AdoMet_MTases"/>
    <property type="match status" value="1"/>
</dbReference>
<keyword evidence="7" id="KW-1185">Reference proteome</keyword>
<proteinExistence type="inferred from homology"/>
<dbReference type="EC" id="2.1.1.-" evidence="4"/>
<reference evidence="6 7" key="1">
    <citation type="submission" date="2015-11" db="EMBL/GenBank/DDBJ databases">
        <title>Genome Sequence of Bacillus simplex strain VanAntwerpen2.</title>
        <authorList>
            <person name="Couger M.B."/>
        </authorList>
    </citation>
    <scope>NUCLEOTIDE SEQUENCE [LARGE SCALE GENOMIC DNA]</scope>
    <source>
        <strain evidence="6 7">VanAntwerpen02</strain>
    </source>
</reference>
<keyword evidence="3 4" id="KW-0949">S-adenosyl-L-methionine</keyword>
<feature type="binding site" evidence="4">
    <location>
        <position position="74"/>
    </location>
    <ligand>
        <name>S-adenosyl-L-methionine</name>
        <dbReference type="ChEBI" id="CHEBI:59789"/>
    </ligand>
</feature>
<evidence type="ECO:0000313" key="6">
    <source>
        <dbReference type="EMBL" id="KWW14015.1"/>
    </source>
</evidence>
<keyword evidence="1 4" id="KW-0489">Methyltransferase</keyword>
<evidence type="ECO:0000256" key="4">
    <source>
        <dbReference type="HAMAP-Rule" id="MF_02100"/>
    </source>
</evidence>
<feature type="binding site" evidence="4">
    <location>
        <position position="53"/>
    </location>
    <ligand>
        <name>S-adenosyl-L-methionine</name>
        <dbReference type="ChEBI" id="CHEBI:59789"/>
    </ligand>
</feature>
<dbReference type="SUPFAM" id="SSF53335">
    <property type="entry name" value="S-adenosyl-L-methionine-dependent methyltransferases"/>
    <property type="match status" value="1"/>
</dbReference>
<protein>
    <recommendedName>
        <fullName evidence="4">Uncharacterized methyltransferase AS888_00315</fullName>
        <ecNumber evidence="4">2.1.1.-</ecNumber>
    </recommendedName>
</protein>
<dbReference type="Pfam" id="PF13649">
    <property type="entry name" value="Methyltransf_25"/>
    <property type="match status" value="1"/>
</dbReference>
<dbReference type="Proteomes" id="UP000064189">
    <property type="component" value="Unassembled WGS sequence"/>
</dbReference>
<sequence>MGREFLDLFEEWSKSYDDTVGGHDIEYQEVFKHYDRILDSVTNRAHGHVLEFGVGTGNLTERLLKKGLKVTGIEPSPAMREIAIGKLGNVTHIADGDFMDFPEPESVDSIVSTYAFHHLTDEEKEKAIASYGKLLNTGGKIVFADTMYQSKEAHEKAISDAKQAGFHNLANDLQTEYYTTIPFLESVLEEHGYSVNFERCNQFVWIMEAEKL</sequence>
<accession>A0A109MUB1</accession>
<evidence type="ECO:0000259" key="5">
    <source>
        <dbReference type="Pfam" id="PF13649"/>
    </source>
</evidence>
<feature type="binding site" evidence="4">
    <location>
        <position position="97"/>
    </location>
    <ligand>
        <name>S-adenosyl-L-methionine</name>
        <dbReference type="ChEBI" id="CHEBI:59789"/>
    </ligand>
</feature>
<keyword evidence="2 4" id="KW-0808">Transferase</keyword>
<evidence type="ECO:0000313" key="7">
    <source>
        <dbReference type="Proteomes" id="UP000064189"/>
    </source>
</evidence>
<dbReference type="GO" id="GO:0008757">
    <property type="term" value="F:S-adenosylmethionine-dependent methyltransferase activity"/>
    <property type="evidence" value="ECO:0007669"/>
    <property type="project" value="UniProtKB-UniRule"/>
</dbReference>
<dbReference type="PANTHER" id="PTHR43861">
    <property type="entry name" value="TRANS-ACONITATE 2-METHYLTRANSFERASE-RELATED"/>
    <property type="match status" value="1"/>
</dbReference>
<dbReference type="AlphaFoldDB" id="A0A109MUB1"/>
<dbReference type="HAMAP" id="MF_02100">
    <property type="entry name" value="Methyltr_YrrT"/>
    <property type="match status" value="1"/>
</dbReference>
<comment type="similarity">
    <text evidence="4">Belongs to the methyltransferase superfamily. YrrT family.</text>
</comment>
<evidence type="ECO:0000256" key="2">
    <source>
        <dbReference type="ARBA" id="ARBA00022679"/>
    </source>
</evidence>
<comment type="function">
    <text evidence="4">Could be a S-adenosyl-L-methionine-dependent methyltransferase.</text>
</comment>
<gene>
    <name evidence="6" type="ORF">AS888_00315</name>
</gene>
<dbReference type="GO" id="GO:0032259">
    <property type="term" value="P:methylation"/>
    <property type="evidence" value="ECO:0007669"/>
    <property type="project" value="UniProtKB-KW"/>
</dbReference>
<organism evidence="6 7">
    <name type="scientific">Peribacillus simplex</name>
    <dbReference type="NCBI Taxonomy" id="1478"/>
    <lineage>
        <taxon>Bacteria</taxon>
        <taxon>Bacillati</taxon>
        <taxon>Bacillota</taxon>
        <taxon>Bacilli</taxon>
        <taxon>Bacillales</taxon>
        <taxon>Bacillaceae</taxon>
        <taxon>Peribacillus</taxon>
    </lineage>
</organism>
<evidence type="ECO:0000256" key="1">
    <source>
        <dbReference type="ARBA" id="ARBA00022603"/>
    </source>
</evidence>
<dbReference type="InterPro" id="IPR029063">
    <property type="entry name" value="SAM-dependent_MTases_sf"/>
</dbReference>
<dbReference type="RefSeq" id="WP_061143645.1">
    <property type="nucleotide sequence ID" value="NZ_LNNH01000040.1"/>
</dbReference>
<dbReference type="EMBL" id="LNNH01000040">
    <property type="protein sequence ID" value="KWW14015.1"/>
    <property type="molecule type" value="Genomic_DNA"/>
</dbReference>
<dbReference type="InterPro" id="IPR041698">
    <property type="entry name" value="Methyltransf_25"/>
</dbReference>